<evidence type="ECO:0000313" key="2">
    <source>
        <dbReference type="EMBL" id="KUJ07755.1"/>
    </source>
</evidence>
<evidence type="ECO:0000313" key="3">
    <source>
        <dbReference type="Proteomes" id="UP000070700"/>
    </source>
</evidence>
<proteinExistence type="predicted"/>
<dbReference type="AlphaFoldDB" id="A0A132B5R4"/>
<dbReference type="Proteomes" id="UP000070700">
    <property type="component" value="Unassembled WGS sequence"/>
</dbReference>
<dbReference type="GeneID" id="28830559"/>
<dbReference type="RefSeq" id="XP_018062110.1">
    <property type="nucleotide sequence ID" value="XM_018220833.1"/>
</dbReference>
<dbReference type="OrthoDB" id="4874932at2759"/>
<feature type="chain" id="PRO_5007287882" evidence="1">
    <location>
        <begin position="17"/>
        <end position="117"/>
    </location>
</feature>
<dbReference type="KEGG" id="psco:LY89DRAFT_742528"/>
<reference evidence="2 3" key="1">
    <citation type="submission" date="2015-10" db="EMBL/GenBank/DDBJ databases">
        <title>Full genome of DAOMC 229536 Phialocephala scopiformis, a fungal endophyte of spruce producing the potent anti-insectan compound rugulosin.</title>
        <authorList>
            <consortium name="DOE Joint Genome Institute"/>
            <person name="Walker A.K."/>
            <person name="Frasz S.L."/>
            <person name="Seifert K.A."/>
            <person name="Miller J.D."/>
            <person name="Mondo S.J."/>
            <person name="Labutti K."/>
            <person name="Lipzen A."/>
            <person name="Dockter R."/>
            <person name="Kennedy M."/>
            <person name="Grigoriev I.V."/>
            <person name="Spatafora J.W."/>
        </authorList>
    </citation>
    <scope>NUCLEOTIDE SEQUENCE [LARGE SCALE GENOMIC DNA]</scope>
    <source>
        <strain evidence="2 3">CBS 120377</strain>
    </source>
</reference>
<keyword evidence="1" id="KW-0732">Signal</keyword>
<keyword evidence="3" id="KW-1185">Reference proteome</keyword>
<sequence>MRLFVALSAVLPLISAEVIVGQLNFYYDTNCKSYAGSVYPSPTEASSGVLGNVRGGPAGSKSLLWVSGGLGPECQGPWFFACKNKECSAWDGVEQGECKSFENGVWGAYQELCPVGE</sequence>
<feature type="signal peptide" evidence="1">
    <location>
        <begin position="1"/>
        <end position="16"/>
    </location>
</feature>
<name>A0A132B5R4_MOLSC</name>
<dbReference type="EMBL" id="KQ947438">
    <property type="protein sequence ID" value="KUJ07755.1"/>
    <property type="molecule type" value="Genomic_DNA"/>
</dbReference>
<organism evidence="2 3">
    <name type="scientific">Mollisia scopiformis</name>
    <name type="common">Conifer needle endophyte fungus</name>
    <name type="synonym">Phialocephala scopiformis</name>
    <dbReference type="NCBI Taxonomy" id="149040"/>
    <lineage>
        <taxon>Eukaryota</taxon>
        <taxon>Fungi</taxon>
        <taxon>Dikarya</taxon>
        <taxon>Ascomycota</taxon>
        <taxon>Pezizomycotina</taxon>
        <taxon>Leotiomycetes</taxon>
        <taxon>Helotiales</taxon>
        <taxon>Mollisiaceae</taxon>
        <taxon>Mollisia</taxon>
    </lineage>
</organism>
<accession>A0A132B5R4</accession>
<protein>
    <submittedName>
        <fullName evidence="2">Uncharacterized protein</fullName>
    </submittedName>
</protein>
<evidence type="ECO:0000256" key="1">
    <source>
        <dbReference type="SAM" id="SignalP"/>
    </source>
</evidence>
<gene>
    <name evidence="2" type="ORF">LY89DRAFT_742528</name>
</gene>
<dbReference type="InParanoid" id="A0A132B5R4"/>